<dbReference type="Gene3D" id="1.25.40.10">
    <property type="entry name" value="Tetratricopeptide repeat domain"/>
    <property type="match status" value="2"/>
</dbReference>
<feature type="repeat" description="TPR" evidence="3">
    <location>
        <begin position="2"/>
        <end position="35"/>
    </location>
</feature>
<dbReference type="KEGG" id="ter:Tery_4437"/>
<dbReference type="InterPro" id="IPR019734">
    <property type="entry name" value="TPR_rpt"/>
</dbReference>
<feature type="repeat" description="TPR" evidence="3">
    <location>
        <begin position="250"/>
        <end position="283"/>
    </location>
</feature>
<feature type="repeat" description="TPR" evidence="3">
    <location>
        <begin position="284"/>
        <end position="317"/>
    </location>
</feature>
<evidence type="ECO:0000256" key="1">
    <source>
        <dbReference type="ARBA" id="ARBA00022737"/>
    </source>
</evidence>
<evidence type="ECO:0000256" key="2">
    <source>
        <dbReference type="ARBA" id="ARBA00022803"/>
    </source>
</evidence>
<feature type="domain" description="Glycosyltransferase 2-like" evidence="4">
    <location>
        <begin position="769"/>
        <end position="945"/>
    </location>
</feature>
<dbReference type="CDD" id="cd03801">
    <property type="entry name" value="GT4_PimA-like"/>
    <property type="match status" value="1"/>
</dbReference>
<name>Q10WF0_TRIEI</name>
<dbReference type="HOGENOM" id="CLU_289177_0_0_3"/>
<dbReference type="AlphaFoldDB" id="Q10WF0"/>
<dbReference type="eggNOG" id="COG1216">
    <property type="taxonomic scope" value="Bacteria"/>
</dbReference>
<dbReference type="SUPFAM" id="SSF48452">
    <property type="entry name" value="TPR-like"/>
    <property type="match status" value="2"/>
</dbReference>
<dbReference type="PROSITE" id="PS50293">
    <property type="entry name" value="TPR_REGION"/>
    <property type="match status" value="1"/>
</dbReference>
<feature type="repeat" description="TPR" evidence="3">
    <location>
        <begin position="36"/>
        <end position="69"/>
    </location>
</feature>
<dbReference type="SUPFAM" id="SSF53756">
    <property type="entry name" value="UDP-Glycosyltransferase/glycogen phosphorylase"/>
    <property type="match status" value="1"/>
</dbReference>
<accession>Q10WF0</accession>
<feature type="domain" description="WsaF C-terminal" evidence="5">
    <location>
        <begin position="585"/>
        <end position="679"/>
    </location>
</feature>
<dbReference type="PANTHER" id="PTHR44943:SF8">
    <property type="entry name" value="TPR REPEAT-CONTAINING PROTEIN MJ0263"/>
    <property type="match status" value="1"/>
</dbReference>
<dbReference type="InterPro" id="IPR011990">
    <property type="entry name" value="TPR-like_helical_dom_sf"/>
</dbReference>
<dbReference type="eggNOG" id="COG0438">
    <property type="taxonomic scope" value="Bacteria"/>
</dbReference>
<dbReference type="CAZy" id="GT4">
    <property type="family name" value="Glycosyltransferase Family 4"/>
</dbReference>
<dbReference type="Gene3D" id="3.40.50.2000">
    <property type="entry name" value="Glycogen Phosphorylase B"/>
    <property type="match status" value="1"/>
</dbReference>
<dbReference type="CDD" id="cd00761">
    <property type="entry name" value="Glyco_tranf_GTA_type"/>
    <property type="match status" value="1"/>
</dbReference>
<dbReference type="PANTHER" id="PTHR44943">
    <property type="entry name" value="CELLULOSE SYNTHASE OPERON PROTEIN C"/>
    <property type="match status" value="1"/>
</dbReference>
<dbReference type="InterPro" id="IPR055050">
    <property type="entry name" value="WsaF_C"/>
</dbReference>
<evidence type="ECO:0000259" key="4">
    <source>
        <dbReference type="Pfam" id="PF00535"/>
    </source>
</evidence>
<keyword evidence="6" id="KW-0808">Transferase</keyword>
<dbReference type="RefSeq" id="WP_011613749.1">
    <property type="nucleotide sequence ID" value="NC_008312.1"/>
</dbReference>
<dbReference type="SMART" id="SM00028">
    <property type="entry name" value="TPR"/>
    <property type="match status" value="10"/>
</dbReference>
<proteinExistence type="predicted"/>
<dbReference type="InterPro" id="IPR029044">
    <property type="entry name" value="Nucleotide-diphossugar_trans"/>
</dbReference>
<dbReference type="Pfam" id="PF13181">
    <property type="entry name" value="TPR_8"/>
    <property type="match status" value="1"/>
</dbReference>
<keyword evidence="1" id="KW-0677">Repeat</keyword>
<dbReference type="Gene3D" id="3.40.50.11090">
    <property type="match status" value="1"/>
</dbReference>
<dbReference type="eggNOG" id="COG0457">
    <property type="taxonomic scope" value="Bacteria"/>
</dbReference>
<dbReference type="EMBL" id="CP000393">
    <property type="protein sequence ID" value="ABG53424.1"/>
    <property type="molecule type" value="Genomic_DNA"/>
</dbReference>
<protein>
    <submittedName>
        <fullName evidence="6">Glycosyl transferase, family 2</fullName>
    </submittedName>
</protein>
<dbReference type="Pfam" id="PF14559">
    <property type="entry name" value="TPR_19"/>
    <property type="match status" value="1"/>
</dbReference>
<sequence length="1061" mass="121708">MLLTSFAKGNKLLREGKFESAIAYYQKAIEENPQFTWSYQNLGEALEKTGRIEEAIASFRQAVAIDPQSHCFLYKLGITLSRQGQFQEAVGYLRRAIDLNKNVPEFYLGLGAALVKLRQWSEAVECIHQALRVLDEKVGTLYERALQAEGYFYLAEAKSGQEQWSDAIKLYSQSWEIYPYRVNCCISWAVALGKLGRWSEAVALYRQAVAFSGESGEVYFGLGKALGQLKQWEEAVVEYRRGIDFGFDGAEVRHSLGYAFLQLKKWEEAIVEYRLVVEVDPKFAPVRHQLGYALMQLEHWEEAVIELRQAVELYPRSAIVWQQLGDVLWQLEEDGEAEEAYQKATELNPDMANLPKAKSVASALSKSEIGTINNTDRFVRLVHEADKRAFIDYSYTELSASHNFDLNCLNLHWVTCDFSPGAGGHMTIFRFIKLLGQLGHHNTLWIYQPVVHKFETEALETILKYFQTLQVEVKFIIGREEFESAAGDVIIATDWGSVQFAVSNPNFHNRFYFVQDYERFFSPQGTKALLADLTYSYKLDCICAGPWLEKIMSEKYGSWACKFWLAVDTSVYFPQTDEKVNDVVKIAFYYRRGTERRAVELGLLALEKLATYREDFEVHFFGGNTNFDRAPFQFKSHGILTAQQLRELYQDSDIGIVFSSTNYSLVPQEMMACGLPVIELAGESTEVVFPPGVVRLAGPAPLDITDAIVELMDSKTPREEQAHLATEWVKQFTWEQEVAKINGFIQNRLLEKKPNSIVVKAKPSKPKASVFIPTLNGGELLKQVIERVKEQVTPWLFEIVVIDSGSTDGTLEWMKADPVIRLYEIPKSEFQHGKTRNLGASLSEGENIAFLTHDALPVDKNWLYYLVTTLENFPNAAGIFGKHLAYPDADAFTKRDLENHFQIFDELPVYLDKNTNFKLYKNKDLSWKQKLHFYSDNNSCMRRCVWEKIPYPEISFGEDQAWAWQVIEAGYGKVYGRDAVVYHSHNFLPEEIFSRSLEEASFFQKTFGYELVNKDNIYEQIKLLNEHDSQWGRDKNLDEKVIIMRQKNNEARIHGYMAALK</sequence>
<keyword evidence="2 3" id="KW-0802">TPR repeat</keyword>
<dbReference type="Gene3D" id="3.90.550.10">
    <property type="entry name" value="Spore Coat Polysaccharide Biosynthesis Protein SpsA, Chain A"/>
    <property type="match status" value="1"/>
</dbReference>
<feature type="repeat" description="TPR" evidence="3">
    <location>
        <begin position="318"/>
        <end position="351"/>
    </location>
</feature>
<gene>
    <name evidence="6" type="ordered locus">Tery_4437</name>
</gene>
<feature type="repeat" description="TPR" evidence="3">
    <location>
        <begin position="70"/>
        <end position="103"/>
    </location>
</feature>
<dbReference type="GO" id="GO:0016740">
    <property type="term" value="F:transferase activity"/>
    <property type="evidence" value="ECO:0007669"/>
    <property type="project" value="UniProtKB-KW"/>
</dbReference>
<dbReference type="Pfam" id="PF22772">
    <property type="entry name" value="WsaF_C"/>
    <property type="match status" value="1"/>
</dbReference>
<feature type="repeat" description="TPR" evidence="3">
    <location>
        <begin position="104"/>
        <end position="137"/>
    </location>
</feature>
<dbReference type="PROSITE" id="PS50005">
    <property type="entry name" value="TPR"/>
    <property type="match status" value="7"/>
</dbReference>
<dbReference type="Pfam" id="PF13432">
    <property type="entry name" value="TPR_16"/>
    <property type="match status" value="3"/>
</dbReference>
<dbReference type="OrthoDB" id="5291101at2"/>
<dbReference type="InterPro" id="IPR051685">
    <property type="entry name" value="Ycf3/AcsC/BcsC/TPR_MFPF"/>
</dbReference>
<organism evidence="6">
    <name type="scientific">Trichodesmium erythraeum (strain IMS101)</name>
    <dbReference type="NCBI Taxonomy" id="203124"/>
    <lineage>
        <taxon>Bacteria</taxon>
        <taxon>Bacillati</taxon>
        <taxon>Cyanobacteriota</taxon>
        <taxon>Cyanophyceae</taxon>
        <taxon>Oscillatoriophycideae</taxon>
        <taxon>Oscillatoriales</taxon>
        <taxon>Microcoleaceae</taxon>
        <taxon>Trichodesmium</taxon>
    </lineage>
</organism>
<evidence type="ECO:0000313" key="6">
    <source>
        <dbReference type="EMBL" id="ABG53424.1"/>
    </source>
</evidence>
<dbReference type="SUPFAM" id="SSF53448">
    <property type="entry name" value="Nucleotide-diphospho-sugar transferases"/>
    <property type="match status" value="1"/>
</dbReference>
<dbReference type="InterPro" id="IPR001173">
    <property type="entry name" value="Glyco_trans_2-like"/>
</dbReference>
<evidence type="ECO:0000259" key="5">
    <source>
        <dbReference type="Pfam" id="PF22772"/>
    </source>
</evidence>
<dbReference type="CAZy" id="GT2">
    <property type="family name" value="Glycosyltransferase Family 2"/>
</dbReference>
<dbReference type="STRING" id="203124.Tery_4437"/>
<evidence type="ECO:0000256" key="3">
    <source>
        <dbReference type="PROSITE-ProRule" id="PRU00339"/>
    </source>
</evidence>
<dbReference type="Pfam" id="PF00535">
    <property type="entry name" value="Glycos_transf_2"/>
    <property type="match status" value="1"/>
</dbReference>
<reference evidence="6" key="1">
    <citation type="submission" date="2006-06" db="EMBL/GenBank/DDBJ databases">
        <title>Complete sequence of Trichodesmium erythraeum IMS101.</title>
        <authorList>
            <consortium name="US DOE Joint Genome Institute"/>
            <person name="Copeland A."/>
            <person name="Lucas S."/>
            <person name="Lapidus A."/>
            <person name="Barry K."/>
            <person name="Detter J.C."/>
            <person name="Glavina del Rio T."/>
            <person name="Hammon N."/>
            <person name="Israni S."/>
            <person name="Dalin E."/>
            <person name="Tice H."/>
            <person name="Pitluck S."/>
            <person name="Kiss H."/>
            <person name="Munk A.C."/>
            <person name="Brettin T."/>
            <person name="Bruce D."/>
            <person name="Han C."/>
            <person name="Tapia R."/>
            <person name="Gilna P."/>
            <person name="Schmutz J."/>
            <person name="Larimer F."/>
            <person name="Land M."/>
            <person name="Hauser L."/>
            <person name="Kyrpides N."/>
            <person name="Kim E."/>
            <person name="Richardson P."/>
        </authorList>
    </citation>
    <scope>NUCLEOTIDE SEQUENCE [LARGE SCALE GENOMIC DNA]</scope>
    <source>
        <strain evidence="6">IMS101</strain>
    </source>
</reference>